<protein>
    <recommendedName>
        <fullName evidence="3">Activator of Hsp90 ATPase homologue 1/2-like C-terminal domain-containing protein</fullName>
    </recommendedName>
</protein>
<name>A0ABN3T861_9ACTN</name>
<gene>
    <name evidence="4" type="ORF">GCM10010412_090060</name>
</gene>
<dbReference type="RefSeq" id="WP_346155834.1">
    <property type="nucleotide sequence ID" value="NZ_BAAATE010000043.1"/>
</dbReference>
<comment type="caution">
    <text evidence="4">The sequence shown here is derived from an EMBL/GenBank/DDBJ whole genome shotgun (WGS) entry which is preliminary data.</text>
</comment>
<dbReference type="Gene3D" id="3.30.530.20">
    <property type="match status" value="1"/>
</dbReference>
<comment type="similarity">
    <text evidence="1">Belongs to the AHA1 family.</text>
</comment>
<evidence type="ECO:0000256" key="1">
    <source>
        <dbReference type="ARBA" id="ARBA00006817"/>
    </source>
</evidence>
<dbReference type="SUPFAM" id="SSF55961">
    <property type="entry name" value="Bet v1-like"/>
    <property type="match status" value="1"/>
</dbReference>
<feature type="domain" description="Activator of Hsp90 ATPase homologue 1/2-like C-terminal" evidence="3">
    <location>
        <begin position="22"/>
        <end position="152"/>
    </location>
</feature>
<evidence type="ECO:0000259" key="3">
    <source>
        <dbReference type="Pfam" id="PF08327"/>
    </source>
</evidence>
<dbReference type="EMBL" id="BAAATE010000043">
    <property type="protein sequence ID" value="GAA2696308.1"/>
    <property type="molecule type" value="Genomic_DNA"/>
</dbReference>
<organism evidence="4 5">
    <name type="scientific">Nonomuraea recticatena</name>
    <dbReference type="NCBI Taxonomy" id="46178"/>
    <lineage>
        <taxon>Bacteria</taxon>
        <taxon>Bacillati</taxon>
        <taxon>Actinomycetota</taxon>
        <taxon>Actinomycetes</taxon>
        <taxon>Streptosporangiales</taxon>
        <taxon>Streptosporangiaceae</taxon>
        <taxon>Nonomuraea</taxon>
    </lineage>
</organism>
<dbReference type="Proteomes" id="UP001501666">
    <property type="component" value="Unassembled WGS sequence"/>
</dbReference>
<keyword evidence="5" id="KW-1185">Reference proteome</keyword>
<reference evidence="4 5" key="1">
    <citation type="journal article" date="2019" name="Int. J. Syst. Evol. Microbiol.">
        <title>The Global Catalogue of Microorganisms (GCM) 10K type strain sequencing project: providing services to taxonomists for standard genome sequencing and annotation.</title>
        <authorList>
            <consortium name="The Broad Institute Genomics Platform"/>
            <consortium name="The Broad Institute Genome Sequencing Center for Infectious Disease"/>
            <person name="Wu L."/>
            <person name="Ma J."/>
        </authorList>
    </citation>
    <scope>NUCLEOTIDE SEQUENCE [LARGE SCALE GENOMIC DNA]</scope>
    <source>
        <strain evidence="4 5">JCM 6835</strain>
    </source>
</reference>
<evidence type="ECO:0000313" key="4">
    <source>
        <dbReference type="EMBL" id="GAA2696308.1"/>
    </source>
</evidence>
<accession>A0ABN3T861</accession>
<proteinExistence type="inferred from homology"/>
<evidence type="ECO:0000313" key="5">
    <source>
        <dbReference type="Proteomes" id="UP001501666"/>
    </source>
</evidence>
<dbReference type="InterPro" id="IPR013538">
    <property type="entry name" value="ASHA1/2-like_C"/>
</dbReference>
<evidence type="ECO:0000256" key="2">
    <source>
        <dbReference type="SAM" id="MobiDB-lite"/>
    </source>
</evidence>
<sequence>MNPTTINAQPGTPYIDVVREFDAPPQLVFRAHTDPELLVGWLGPRGMEMEVLEHDARPGGSYRYVHRSREGEFRFRGVFHTVVPDKLIVQTFEYEGTPERVSLDTMRFEDIDGRTRLRMHSVFASVEQRDEMVATGMENGVRDSMERLAEVLRPGRVVVDITMSLDGYVTAPGVDLGTASASAATRCTRGRSARRRARRRSWPRRSSGPAR</sequence>
<dbReference type="CDD" id="cd07826">
    <property type="entry name" value="SRPBCC_CalC_Aha1-like_9"/>
    <property type="match status" value="1"/>
</dbReference>
<dbReference type="InterPro" id="IPR023393">
    <property type="entry name" value="START-like_dom_sf"/>
</dbReference>
<feature type="region of interest" description="Disordered" evidence="2">
    <location>
        <begin position="180"/>
        <end position="211"/>
    </location>
</feature>
<dbReference type="Pfam" id="PF08327">
    <property type="entry name" value="AHSA1"/>
    <property type="match status" value="1"/>
</dbReference>
<feature type="compositionally biased region" description="Basic residues" evidence="2">
    <location>
        <begin position="188"/>
        <end position="203"/>
    </location>
</feature>